<dbReference type="Pfam" id="PF07907">
    <property type="entry name" value="YibE_F"/>
    <property type="match status" value="1"/>
</dbReference>
<keyword evidence="1" id="KW-1133">Transmembrane helix</keyword>
<sequence length="377" mass="40739">MKNKIVLLVILAVLISVQVALASDSGMDQLISVRGEVVEIVTHMTAEDLGAQAGSMIQERQVVKVRILEGNYKGKEYLVENNLGDNEYYNIRVREGQEIILVLDKTSDTMQVHISSYVRDKYEMYIIGIFLILLIIIGRVKGIKSIVTLGVTILVILKFMLPLIIKGTSPIFVSIIASIIITVFTLFVVSGINEKTVSAITGTLAGVLLSATIAYIVGKMASLTGLNSEESAMLLYLPGDIDLNLQGILFAGIVIGTLGAVMDVSMSISSSMHEIKSVRPDITIRKLMGSGMNVGRDIMGTMTNTLILAYTGASLPIMMIFTAYNSTMTDVLNLDVIATEIIRAITGSIGIVLTIPITAVVAGVLFGRRHKNDREGI</sequence>
<evidence type="ECO:0000256" key="2">
    <source>
        <dbReference type="SAM" id="SignalP"/>
    </source>
</evidence>
<keyword evidence="2" id="KW-0732">Signal</keyword>
<feature type="chain" id="PRO_5009919454" evidence="2">
    <location>
        <begin position="23"/>
        <end position="377"/>
    </location>
</feature>
<dbReference type="OrthoDB" id="5753718at2"/>
<evidence type="ECO:0000256" key="1">
    <source>
        <dbReference type="SAM" id="Phobius"/>
    </source>
</evidence>
<feature type="transmembrane region" description="Helical" evidence="1">
    <location>
        <begin position="147"/>
        <end position="165"/>
    </location>
</feature>
<protein>
    <submittedName>
        <fullName evidence="3">Uncharacterized membrane protein</fullName>
    </submittedName>
</protein>
<keyword evidence="4" id="KW-1185">Reference proteome</keyword>
<feature type="signal peptide" evidence="2">
    <location>
        <begin position="1"/>
        <end position="22"/>
    </location>
</feature>
<dbReference type="STRING" id="1121476.SAMN02745751_03397"/>
<feature type="transmembrane region" description="Helical" evidence="1">
    <location>
        <begin position="196"/>
        <end position="217"/>
    </location>
</feature>
<dbReference type="AlphaFoldDB" id="A0A1M6M8M0"/>
<feature type="transmembrane region" description="Helical" evidence="1">
    <location>
        <begin position="243"/>
        <end position="262"/>
    </location>
</feature>
<dbReference type="Proteomes" id="UP000184052">
    <property type="component" value="Unassembled WGS sequence"/>
</dbReference>
<name>A0A1M6M8M0_9FIRM</name>
<gene>
    <name evidence="3" type="ORF">SAMN02745751_03397</name>
</gene>
<reference evidence="3 4" key="1">
    <citation type="submission" date="2016-11" db="EMBL/GenBank/DDBJ databases">
        <authorList>
            <person name="Jaros S."/>
            <person name="Januszkiewicz K."/>
            <person name="Wedrychowicz H."/>
        </authorList>
    </citation>
    <scope>NUCLEOTIDE SEQUENCE [LARGE SCALE GENOMIC DNA]</scope>
    <source>
        <strain evidence="3 4">DSM 17477</strain>
    </source>
</reference>
<dbReference type="EMBL" id="FQZL01000039">
    <property type="protein sequence ID" value="SHJ79837.1"/>
    <property type="molecule type" value="Genomic_DNA"/>
</dbReference>
<feature type="transmembrane region" description="Helical" evidence="1">
    <location>
        <begin position="122"/>
        <end position="140"/>
    </location>
</feature>
<dbReference type="PANTHER" id="PTHR41771">
    <property type="entry name" value="MEMBRANE PROTEIN-RELATED"/>
    <property type="match status" value="1"/>
</dbReference>
<evidence type="ECO:0000313" key="4">
    <source>
        <dbReference type="Proteomes" id="UP000184052"/>
    </source>
</evidence>
<proteinExistence type="predicted"/>
<organism evidence="3 4">
    <name type="scientific">Dethiosulfatibacter aminovorans DSM 17477</name>
    <dbReference type="NCBI Taxonomy" id="1121476"/>
    <lineage>
        <taxon>Bacteria</taxon>
        <taxon>Bacillati</taxon>
        <taxon>Bacillota</taxon>
        <taxon>Tissierellia</taxon>
        <taxon>Dethiosulfatibacter</taxon>
    </lineage>
</organism>
<dbReference type="InterPro" id="IPR012507">
    <property type="entry name" value="YibE_F"/>
</dbReference>
<feature type="transmembrane region" description="Helical" evidence="1">
    <location>
        <begin position="171"/>
        <end position="189"/>
    </location>
</feature>
<keyword evidence="1" id="KW-0812">Transmembrane</keyword>
<dbReference type="PANTHER" id="PTHR41771:SF1">
    <property type="entry name" value="MEMBRANE PROTEIN"/>
    <property type="match status" value="1"/>
</dbReference>
<evidence type="ECO:0000313" key="3">
    <source>
        <dbReference type="EMBL" id="SHJ79837.1"/>
    </source>
</evidence>
<dbReference type="RefSeq" id="WP_073050751.1">
    <property type="nucleotide sequence ID" value="NZ_FQZL01000039.1"/>
</dbReference>
<keyword evidence="1" id="KW-0472">Membrane</keyword>
<feature type="transmembrane region" description="Helical" evidence="1">
    <location>
        <begin position="344"/>
        <end position="366"/>
    </location>
</feature>
<accession>A0A1M6M8M0</accession>
<feature type="transmembrane region" description="Helical" evidence="1">
    <location>
        <begin position="306"/>
        <end position="324"/>
    </location>
</feature>